<evidence type="ECO:0000313" key="2">
    <source>
        <dbReference type="EMBL" id="KAF4670330.1"/>
    </source>
</evidence>
<dbReference type="InterPro" id="IPR036397">
    <property type="entry name" value="RNaseH_sf"/>
</dbReference>
<dbReference type="EMBL" id="JABANN010000009">
    <property type="protein sequence ID" value="KAF4675825.1"/>
    <property type="molecule type" value="Genomic_DNA"/>
</dbReference>
<proteinExistence type="predicted"/>
<reference evidence="4 5" key="1">
    <citation type="submission" date="2020-04" db="EMBL/GenBank/DDBJ databases">
        <title>Perkinsus olseni comparative genomics.</title>
        <authorList>
            <person name="Bogema D.R."/>
        </authorList>
    </citation>
    <scope>NUCLEOTIDE SEQUENCE [LARGE SCALE GENOMIC DNA]</scope>
    <source>
        <strain evidence="2">ATCC PRA-179</strain>
        <strain evidence="3">ATCC PRA-31</strain>
    </source>
</reference>
<feature type="region of interest" description="Disordered" evidence="1">
    <location>
        <begin position="787"/>
        <end position="811"/>
    </location>
</feature>
<feature type="compositionally biased region" description="Basic residues" evidence="1">
    <location>
        <begin position="792"/>
        <end position="802"/>
    </location>
</feature>
<accession>A0A7J6MGP1</accession>
<sequence length="826" mass="94323">MWSASYSQRLWCVYEAGVFLNDLSDENIEIWPQFLVTHLLFWGTLRLDVVWDCYFSISLCETLYPLVQRGEGSGLVSLPLADDDVKLSVEERDHLINVVSPLEHPSPTLDPQVPTTGYGTAPTFTIYANEPLVKLVPRLSSRGKLEDLVVNVVMRAVDAQRTKEPIDRVAAVDQLQSELYVAISLMLDRHFAHPKSHHIFALLNRDLVKRVAPKIKRKQYQLVKDMVYQPLLRFGINRSGNIAKFDPNFILEAAGPYGFMTVYKKLPMDVTKLTGPNFDTIMSCRLNKHDHVTFDGVSLLLAMRPTDFREPVAEGSQWSLKRAVEEICWRRSSHMLRNFLEHIATETPGDSEGTVWRECVDHLRSRDPDTGLLLDQWAYETVTTIVWEAAGSIDRETNEARMIEAPRYEDFQGSDDEELHETEMVVWDESTTDALESVDNTDLPFDELLPLSEERIYLVSSPAQLAAMYRRMRRELEEHNRKLAELGSPTCRDWLVALNYEENEAEDDIPFPPSVFTIATPSATYVIDISCLHSDIMSAAGFQTTLKFVLDWLLKEPTARKVCMVFTNLLQRLNTLMYGFKGDPSGTQLAVDEEEDQLDWNDSEQIRAYANDELRASNWAADRDVGDMRKIKYTNVVDLRQRRIRKVERWKENGITDPTEVAEMMLQQEDITEAIAKAREHEAVARGASSVPASLSHEIELHGGLMSSRALLYNYVAKEDSTKMILTPGEPKIRRRDINWDFRPLSAAAVLLSAEDAYVLMLIEHRMTRRLDIHSADGPLVHPHLVLGSKLPRPRRGRKPPRKFNTGTSQDGLEYLAEQWLHDANK</sequence>
<name>A0A7J6MGP1_PEROL</name>
<evidence type="ECO:0000313" key="4">
    <source>
        <dbReference type="Proteomes" id="UP000570595"/>
    </source>
</evidence>
<evidence type="ECO:0000313" key="5">
    <source>
        <dbReference type="Proteomes" id="UP000572268"/>
    </source>
</evidence>
<organism evidence="2 4">
    <name type="scientific">Perkinsus olseni</name>
    <name type="common">Perkinsus atlanticus</name>
    <dbReference type="NCBI Taxonomy" id="32597"/>
    <lineage>
        <taxon>Eukaryota</taxon>
        <taxon>Sar</taxon>
        <taxon>Alveolata</taxon>
        <taxon>Perkinsozoa</taxon>
        <taxon>Perkinsea</taxon>
        <taxon>Perkinsida</taxon>
        <taxon>Perkinsidae</taxon>
        <taxon>Perkinsus</taxon>
    </lineage>
</organism>
<dbReference type="Gene3D" id="3.30.420.10">
    <property type="entry name" value="Ribonuclease H-like superfamily/Ribonuclease H"/>
    <property type="match status" value="1"/>
</dbReference>
<dbReference type="OrthoDB" id="10261556at2759"/>
<comment type="caution">
    <text evidence="2">The sequence shown here is derived from an EMBL/GenBank/DDBJ whole genome shotgun (WGS) entry which is preliminary data.</text>
</comment>
<gene>
    <name evidence="3" type="ORF">FOL46_009615</name>
    <name evidence="2" type="ORF">FOZ61_000520</name>
</gene>
<dbReference type="GO" id="GO:0003676">
    <property type="term" value="F:nucleic acid binding"/>
    <property type="evidence" value="ECO:0007669"/>
    <property type="project" value="InterPro"/>
</dbReference>
<dbReference type="AlphaFoldDB" id="A0A7J6MGP1"/>
<protein>
    <submittedName>
        <fullName evidence="2">Uncharacterized protein</fullName>
    </submittedName>
</protein>
<dbReference type="Proteomes" id="UP000572268">
    <property type="component" value="Unassembled WGS sequence"/>
</dbReference>
<dbReference type="EMBL" id="JABAHT010000011">
    <property type="protein sequence ID" value="KAF4670330.1"/>
    <property type="molecule type" value="Genomic_DNA"/>
</dbReference>
<dbReference type="Proteomes" id="UP000570595">
    <property type="component" value="Unassembled WGS sequence"/>
</dbReference>
<evidence type="ECO:0000313" key="3">
    <source>
        <dbReference type="EMBL" id="KAF4675825.1"/>
    </source>
</evidence>
<evidence type="ECO:0000256" key="1">
    <source>
        <dbReference type="SAM" id="MobiDB-lite"/>
    </source>
</evidence>